<dbReference type="GO" id="GO:0051287">
    <property type="term" value="F:NAD binding"/>
    <property type="evidence" value="ECO:0007669"/>
    <property type="project" value="InterPro"/>
</dbReference>
<dbReference type="InterPro" id="IPR029154">
    <property type="entry name" value="HIBADH-like_NADP-bd"/>
</dbReference>
<dbReference type="Proteomes" id="UP000664658">
    <property type="component" value="Unassembled WGS sequence"/>
</dbReference>
<dbReference type="InterPro" id="IPR006115">
    <property type="entry name" value="6PGDH_NADP-bd"/>
</dbReference>
<gene>
    <name evidence="6" type="ORF">J2R62_08630</name>
</gene>
<feature type="active site" evidence="3">
    <location>
        <position position="169"/>
    </location>
</feature>
<dbReference type="Gene3D" id="3.40.50.720">
    <property type="entry name" value="NAD(P)-binding Rossmann-like Domain"/>
    <property type="match status" value="1"/>
</dbReference>
<keyword evidence="1" id="KW-0560">Oxidoreductase</keyword>
<feature type="domain" description="6-phosphogluconate dehydrogenase NADP-binding" evidence="4">
    <location>
        <begin position="3"/>
        <end position="160"/>
    </location>
</feature>
<keyword evidence="2" id="KW-0520">NAD</keyword>
<protein>
    <submittedName>
        <fullName evidence="6">NAD(P)-dependent oxidoreductase</fullName>
    </submittedName>
</protein>
<dbReference type="Pfam" id="PF14833">
    <property type="entry name" value="NAD_binding_11"/>
    <property type="match status" value="1"/>
</dbReference>
<reference evidence="6" key="1">
    <citation type="submission" date="2021-03" db="EMBL/GenBank/DDBJ databases">
        <title>Plesiomonas shigelloides zfcc0051, isolated from zebrafish feces.</title>
        <authorList>
            <person name="Vanderhoek Z."/>
            <person name="Gaulke C."/>
        </authorList>
    </citation>
    <scope>NUCLEOTIDE SEQUENCE</scope>
    <source>
        <strain evidence="6">Zfcc0051</strain>
    </source>
</reference>
<evidence type="ECO:0000259" key="5">
    <source>
        <dbReference type="Pfam" id="PF14833"/>
    </source>
</evidence>
<dbReference type="AlphaFoldDB" id="A0A8I1W6T0"/>
<dbReference type="EMBL" id="JAFNAA010000008">
    <property type="protein sequence ID" value="MBO1108285.1"/>
    <property type="molecule type" value="Genomic_DNA"/>
</dbReference>
<dbReference type="GO" id="GO:0016616">
    <property type="term" value="F:oxidoreductase activity, acting on the CH-OH group of donors, NAD or NADP as acceptor"/>
    <property type="evidence" value="ECO:0007669"/>
    <property type="project" value="TreeGrafter"/>
</dbReference>
<dbReference type="RefSeq" id="WP_207542050.1">
    <property type="nucleotide sequence ID" value="NZ_JAFNAA010000008.1"/>
</dbReference>
<sequence>MKTIGFIGLGLMGEAMSKNIVKKFDGTVLVFDINADAVARVVEAGAVAAASVADVAREADVIISMVPRSEHVKAVYSEMLPHLCSGKITIDMSTIDPAVSIEVAKQVAATGAIMLDAPVVKSVPAAIAGELGIYIGGDKAAYESVKSVLAMMGANQIHLGDNGRGLVMKILHNVLVAQIQNSVNEMLSTGEFFGIDKESFNTAVSYGGGSNFYLTSKICALVAENYATAFSLENMAKDVGIMKTLMQEDGLTLPGVDVVSRIYQQGLANGLGREDFCATYKVVKHNLK</sequence>
<dbReference type="SUPFAM" id="SSF51735">
    <property type="entry name" value="NAD(P)-binding Rossmann-fold domains"/>
    <property type="match status" value="1"/>
</dbReference>
<dbReference type="InterPro" id="IPR002204">
    <property type="entry name" value="3-OH-isobutyrate_DH-rel_CS"/>
</dbReference>
<dbReference type="InterPro" id="IPR008927">
    <property type="entry name" value="6-PGluconate_DH-like_C_sf"/>
</dbReference>
<dbReference type="SUPFAM" id="SSF48179">
    <property type="entry name" value="6-phosphogluconate dehydrogenase C-terminal domain-like"/>
    <property type="match status" value="1"/>
</dbReference>
<dbReference type="PIRSF" id="PIRSF000103">
    <property type="entry name" value="HIBADH"/>
    <property type="match status" value="1"/>
</dbReference>
<evidence type="ECO:0000313" key="6">
    <source>
        <dbReference type="EMBL" id="MBO1108285.1"/>
    </source>
</evidence>
<evidence type="ECO:0000313" key="7">
    <source>
        <dbReference type="Proteomes" id="UP000664658"/>
    </source>
</evidence>
<proteinExistence type="predicted"/>
<dbReference type="Gene3D" id="1.10.1040.10">
    <property type="entry name" value="N-(1-d-carboxylethyl)-l-norvaline Dehydrogenase, domain 2"/>
    <property type="match status" value="1"/>
</dbReference>
<dbReference type="GO" id="GO:0016054">
    <property type="term" value="P:organic acid catabolic process"/>
    <property type="evidence" value="ECO:0007669"/>
    <property type="project" value="UniProtKB-ARBA"/>
</dbReference>
<evidence type="ECO:0000256" key="1">
    <source>
        <dbReference type="ARBA" id="ARBA00023002"/>
    </source>
</evidence>
<comment type="caution">
    <text evidence="6">The sequence shown here is derived from an EMBL/GenBank/DDBJ whole genome shotgun (WGS) entry which is preliminary data.</text>
</comment>
<dbReference type="PROSITE" id="PS00895">
    <property type="entry name" value="3_HYDROXYISOBUT_DH"/>
    <property type="match status" value="1"/>
</dbReference>
<dbReference type="Pfam" id="PF03446">
    <property type="entry name" value="NAD_binding_2"/>
    <property type="match status" value="1"/>
</dbReference>
<evidence type="ECO:0000256" key="3">
    <source>
        <dbReference type="PIRSR" id="PIRSR000103-1"/>
    </source>
</evidence>
<dbReference type="InterPro" id="IPR015815">
    <property type="entry name" value="HIBADH-related"/>
</dbReference>
<accession>A0A8I1W6T0</accession>
<organism evidence="6 7">
    <name type="scientific">Plesiomonas shigelloides</name>
    <name type="common">Aeromonas shigelloides</name>
    <dbReference type="NCBI Taxonomy" id="703"/>
    <lineage>
        <taxon>Bacteria</taxon>
        <taxon>Pseudomonadati</taxon>
        <taxon>Pseudomonadota</taxon>
        <taxon>Gammaproteobacteria</taxon>
        <taxon>Enterobacterales</taxon>
        <taxon>Enterobacteriaceae</taxon>
        <taxon>Plesiomonas</taxon>
    </lineage>
</organism>
<feature type="domain" description="3-hydroxyisobutyrate dehydrogenase-like NAD-binding" evidence="5">
    <location>
        <begin position="163"/>
        <end position="282"/>
    </location>
</feature>
<dbReference type="InterPro" id="IPR036291">
    <property type="entry name" value="NAD(P)-bd_dom_sf"/>
</dbReference>
<evidence type="ECO:0000259" key="4">
    <source>
        <dbReference type="Pfam" id="PF03446"/>
    </source>
</evidence>
<dbReference type="InterPro" id="IPR013328">
    <property type="entry name" value="6PGD_dom2"/>
</dbReference>
<dbReference type="PANTHER" id="PTHR22981">
    <property type="entry name" value="3-HYDROXYISOBUTYRATE DEHYDROGENASE-RELATED"/>
    <property type="match status" value="1"/>
</dbReference>
<dbReference type="GO" id="GO:0050661">
    <property type="term" value="F:NADP binding"/>
    <property type="evidence" value="ECO:0007669"/>
    <property type="project" value="InterPro"/>
</dbReference>
<evidence type="ECO:0000256" key="2">
    <source>
        <dbReference type="ARBA" id="ARBA00023027"/>
    </source>
</evidence>
<dbReference type="PANTHER" id="PTHR22981:SF7">
    <property type="entry name" value="3-HYDROXYISOBUTYRATE DEHYDROGENASE, MITOCHONDRIAL"/>
    <property type="match status" value="1"/>
</dbReference>
<name>A0A8I1W6T0_PLESH</name>